<dbReference type="EMBL" id="CP102774">
    <property type="protein sequence ID" value="UZF85717.1"/>
    <property type="molecule type" value="Genomic_DNA"/>
</dbReference>
<proteinExistence type="predicted"/>
<organism evidence="1">
    <name type="scientific">Bosea sp. NBC_00436</name>
    <dbReference type="NCBI Taxonomy" id="2969620"/>
    <lineage>
        <taxon>Bacteria</taxon>
        <taxon>Pseudomonadati</taxon>
        <taxon>Pseudomonadota</taxon>
        <taxon>Alphaproteobacteria</taxon>
        <taxon>Hyphomicrobiales</taxon>
        <taxon>Boseaceae</taxon>
        <taxon>Bosea</taxon>
    </lineage>
</organism>
<accession>A0A9E7ZSX3</accession>
<protein>
    <submittedName>
        <fullName evidence="1">Uncharacterized protein</fullName>
    </submittedName>
</protein>
<gene>
    <name evidence="1" type="ORF">NWE54_18070</name>
</gene>
<reference evidence="1" key="1">
    <citation type="submission" date="2022-08" db="EMBL/GenBank/DDBJ databases">
        <title>Complete Genome Sequences of 2 Bosea sp. soil isolates.</title>
        <authorList>
            <person name="Alvarez Arevalo M."/>
            <person name="Sterndorff E.B."/>
            <person name="Faurdal D."/>
            <person name="Joergensen T.S."/>
            <person name="Weber T."/>
        </authorList>
    </citation>
    <scope>NUCLEOTIDE SEQUENCE</scope>
    <source>
        <strain evidence="1">NBC_00436</strain>
    </source>
</reference>
<name>A0A9E7ZSX3_9HYPH</name>
<dbReference type="AlphaFoldDB" id="A0A9E7ZSX3"/>
<sequence length="59" mass="6467">MSTQYSSVRARLIDAFLALDGDGPEDERLRRGVEQLLEAVARAERNGSRSTPPPPNAKT</sequence>
<evidence type="ECO:0000313" key="1">
    <source>
        <dbReference type="EMBL" id="UZF85717.1"/>
    </source>
</evidence>